<reference evidence="2 3" key="1">
    <citation type="submission" date="2024-09" db="EMBL/GenBank/DDBJ databases">
        <title>Floridaenema gen nov. (Aerosakkonemataceae, Aerosakkonematales ord. nov., Cyanobacteria) from benthic tropical and subtropical fresh waters, with the description of four new species.</title>
        <authorList>
            <person name="Moretto J.A."/>
            <person name="Berthold D.E."/>
            <person name="Lefler F.W."/>
            <person name="Huang I.-S."/>
            <person name="Laughinghouse H. IV."/>
        </authorList>
    </citation>
    <scope>NUCLEOTIDE SEQUENCE [LARGE SCALE GENOMIC DNA]</scope>
    <source>
        <strain evidence="2 3">BLCC-F50</strain>
    </source>
</reference>
<gene>
    <name evidence="2" type="ORF">ACE1CI_27215</name>
</gene>
<proteinExistence type="predicted"/>
<accession>A0ABV4XXZ8</accession>
<dbReference type="GO" id="GO:0016787">
    <property type="term" value="F:hydrolase activity"/>
    <property type="evidence" value="ECO:0007669"/>
    <property type="project" value="UniProtKB-KW"/>
</dbReference>
<name>A0ABV4XXZ8_9CYAN</name>
<comment type="caution">
    <text evidence="2">The sequence shown here is derived from an EMBL/GenBank/DDBJ whole genome shotgun (WGS) entry which is preliminary data.</text>
</comment>
<dbReference type="Gene3D" id="3.40.50.1110">
    <property type="entry name" value="SGNH hydrolase"/>
    <property type="match status" value="1"/>
</dbReference>
<evidence type="ECO:0000313" key="2">
    <source>
        <dbReference type="EMBL" id="MFB2896620.1"/>
    </source>
</evidence>
<protein>
    <submittedName>
        <fullName evidence="2">SGNH/GDSL hydrolase family protein</fullName>
        <ecNumber evidence="2">3.1.-.-</ecNumber>
    </submittedName>
</protein>
<dbReference type="InterPro" id="IPR036514">
    <property type="entry name" value="SGNH_hydro_sf"/>
</dbReference>
<dbReference type="InterPro" id="IPR013830">
    <property type="entry name" value="SGNH_hydro"/>
</dbReference>
<evidence type="ECO:0000259" key="1">
    <source>
        <dbReference type="Pfam" id="PF13472"/>
    </source>
</evidence>
<keyword evidence="2" id="KW-0378">Hydrolase</keyword>
<dbReference type="Proteomes" id="UP001576784">
    <property type="component" value="Unassembled WGS sequence"/>
</dbReference>
<dbReference type="Pfam" id="PF13472">
    <property type="entry name" value="Lipase_GDSL_2"/>
    <property type="match status" value="1"/>
</dbReference>
<evidence type="ECO:0000313" key="3">
    <source>
        <dbReference type="Proteomes" id="UP001576784"/>
    </source>
</evidence>
<sequence length="329" mass="36428">MKVLLIVLATVFVLLLILEVGLRSRFGFGNPLIYITDAEIGYLLAPNQQTRRFGNRIEINEYSMRGGAISVTCPESTLRVLLLGDSIANGGWWTDQADILSAMMASGLKATVAKDEFREVEVLNASANSWGPRNELAYLKRFGTFGAQVVVLLINTDDLFATAPSSLQVGRDRNYPAQKPLLALQEVVTRYVLPAPNIPELTALNQEEGDRVGFNLAAIEEIGANAKSSNSKFLLAMTPLLREVGEPGPRDYEIKERQRLTEFTASKQILYLDFLPFFNSAKSKESLYRDHIHLSYQGNLQVSQAITQSIGQLLELKSSAITDREETIG</sequence>
<dbReference type="EC" id="3.1.-.-" evidence="2"/>
<dbReference type="EMBL" id="JBHFNR010000207">
    <property type="protein sequence ID" value="MFB2896620.1"/>
    <property type="molecule type" value="Genomic_DNA"/>
</dbReference>
<keyword evidence="3" id="KW-1185">Reference proteome</keyword>
<dbReference type="RefSeq" id="WP_413266245.1">
    <property type="nucleotide sequence ID" value="NZ_JBHFNR010000207.1"/>
</dbReference>
<feature type="domain" description="SGNH hydrolase-type esterase" evidence="1">
    <location>
        <begin position="82"/>
        <end position="299"/>
    </location>
</feature>
<organism evidence="2 3">
    <name type="scientific">Floridaenema flaviceps BLCC-F50</name>
    <dbReference type="NCBI Taxonomy" id="3153642"/>
    <lineage>
        <taxon>Bacteria</taxon>
        <taxon>Bacillati</taxon>
        <taxon>Cyanobacteriota</taxon>
        <taxon>Cyanophyceae</taxon>
        <taxon>Oscillatoriophycideae</taxon>
        <taxon>Aerosakkonematales</taxon>
        <taxon>Aerosakkonemataceae</taxon>
        <taxon>Floridanema</taxon>
        <taxon>Floridanema flaviceps</taxon>
    </lineage>
</organism>
<dbReference type="SUPFAM" id="SSF52266">
    <property type="entry name" value="SGNH hydrolase"/>
    <property type="match status" value="1"/>
</dbReference>